<accession>A0A2S9YEW5</accession>
<dbReference type="InterPro" id="IPR046373">
    <property type="entry name" value="Acyl-CoA_Oxase/DH_mid-dom_sf"/>
</dbReference>
<evidence type="ECO:0000313" key="1">
    <source>
        <dbReference type="EMBL" id="PRQ03647.1"/>
    </source>
</evidence>
<dbReference type="AlphaFoldDB" id="A0A2S9YEW5"/>
<evidence type="ECO:0000313" key="2">
    <source>
        <dbReference type="Proteomes" id="UP000237968"/>
    </source>
</evidence>
<organism evidence="1 2">
    <name type="scientific">Enhygromyxa salina</name>
    <dbReference type="NCBI Taxonomy" id="215803"/>
    <lineage>
        <taxon>Bacteria</taxon>
        <taxon>Pseudomonadati</taxon>
        <taxon>Myxococcota</taxon>
        <taxon>Polyangia</taxon>
        <taxon>Nannocystales</taxon>
        <taxon>Nannocystaceae</taxon>
        <taxon>Enhygromyxa</taxon>
    </lineage>
</organism>
<dbReference type="Gene3D" id="2.40.110.10">
    <property type="entry name" value="Butyryl-CoA Dehydrogenase, subunit A, domain 2"/>
    <property type="match status" value="1"/>
</dbReference>
<comment type="caution">
    <text evidence="1">The sequence shown here is derived from an EMBL/GenBank/DDBJ whole genome shotgun (WGS) entry which is preliminary data.</text>
</comment>
<proteinExistence type="predicted"/>
<evidence type="ECO:0008006" key="3">
    <source>
        <dbReference type="Google" id="ProtNLM"/>
    </source>
</evidence>
<protein>
    <recommendedName>
        <fullName evidence="3">Acyl-CoA dehydrogenase</fullName>
    </recommendedName>
</protein>
<gene>
    <name evidence="1" type="ORF">ENSA5_14020</name>
</gene>
<dbReference type="Proteomes" id="UP000237968">
    <property type="component" value="Unassembled WGS sequence"/>
</dbReference>
<dbReference type="SUPFAM" id="SSF56645">
    <property type="entry name" value="Acyl-CoA dehydrogenase NM domain-like"/>
    <property type="match status" value="1"/>
</dbReference>
<keyword evidence="2" id="KW-1185">Reference proteome</keyword>
<sequence length="313" mass="33624">MVSDSLTDSFEALLRRDPNTPAIADVDAWWQTHVEVTDGASPAAAAVLGGFAADRLAYAFASGYAAALRQLIGPDEAPRRRALCASESEGAHPSKLRTTLTLDEGGGGSITGDKSFATLGHLADELLVVAVTGQDEQGRNRLRVARIPPTREGVSFGQPVSPTFVPELPHVPLSLREVRVEPEELIPGDGYLSVLKPFRTLEDAHVFLAVLGWLTKIGRHVGWPDEFVERGLGLIAGLTCVAASPSPLSPAVHRVLGGLLAASKEHIVRLESSVAWQALAEEDRVRWARDRRLLEVAGQARAARLQAARDRPQ</sequence>
<dbReference type="InterPro" id="IPR009100">
    <property type="entry name" value="AcylCoA_DH/oxidase_NM_dom_sf"/>
</dbReference>
<dbReference type="EMBL" id="PVNK01000073">
    <property type="protein sequence ID" value="PRQ03647.1"/>
    <property type="molecule type" value="Genomic_DNA"/>
</dbReference>
<dbReference type="GO" id="GO:0016627">
    <property type="term" value="F:oxidoreductase activity, acting on the CH-CH group of donors"/>
    <property type="evidence" value="ECO:0007669"/>
    <property type="project" value="InterPro"/>
</dbReference>
<reference evidence="1 2" key="1">
    <citation type="submission" date="2018-03" db="EMBL/GenBank/DDBJ databases">
        <title>Draft Genome Sequences of the Obligatory Marine Myxobacteria Enhygromyxa salina SWB005.</title>
        <authorList>
            <person name="Poehlein A."/>
            <person name="Moghaddam J.A."/>
            <person name="Harms H."/>
            <person name="Alanjari M."/>
            <person name="Koenig G.M."/>
            <person name="Daniel R."/>
            <person name="Schaeberle T.F."/>
        </authorList>
    </citation>
    <scope>NUCLEOTIDE SEQUENCE [LARGE SCALE GENOMIC DNA]</scope>
    <source>
        <strain evidence="1 2">SWB005</strain>
    </source>
</reference>
<name>A0A2S9YEW5_9BACT</name>